<dbReference type="Proteomes" id="UP000194218">
    <property type="component" value="Chromosome"/>
</dbReference>
<dbReference type="RefSeq" id="WP_086158092.1">
    <property type="nucleotide sequence ID" value="NZ_CP021121.1"/>
</dbReference>
<dbReference type="InterPro" id="IPR025164">
    <property type="entry name" value="Toastrack_DUF4097"/>
</dbReference>
<accession>A0A1W7CUY9</accession>
<feature type="region of interest" description="Disordered" evidence="1">
    <location>
        <begin position="269"/>
        <end position="288"/>
    </location>
</feature>
<protein>
    <recommendedName>
        <fullName evidence="2">DUF4097 domain-containing protein</fullName>
    </recommendedName>
</protein>
<dbReference type="KEGG" id="smao:CAG99_06695"/>
<sequence length="288" mass="29071">MAVKSEWSVTEARTLTFDDGLIDELDVRVVNGAVNVVGTEGTAARVEIADVAGPPLSVRLDGGSLTIAYDDLPWRDVLKWLDRKGRRRAATVSVSIPSRSRLSVGVVGASAVIGGVSGRTDVRGVSGSTTLVGLDGRVRAETVSGDVEAQALGGRLTFSTVAGNLTVIDSTPPGLKADSVSGDMVVDLADGDAPADVRLNTVSGEIAVRLPESAGARVSAGTAGGVISSAFPELTVSGLWGARQLSGTLGTGAGAVHCSTVSGPIALLRRPPAEPGPAAAASPSRKDV</sequence>
<proteinExistence type="predicted"/>
<feature type="domain" description="DUF4097" evidence="2">
    <location>
        <begin position="115"/>
        <end position="266"/>
    </location>
</feature>
<evidence type="ECO:0000259" key="2">
    <source>
        <dbReference type="Pfam" id="PF13349"/>
    </source>
</evidence>
<dbReference type="Pfam" id="PF13349">
    <property type="entry name" value="DUF4097"/>
    <property type="match status" value="1"/>
</dbReference>
<evidence type="ECO:0000313" key="3">
    <source>
        <dbReference type="EMBL" id="ARQ68585.1"/>
    </source>
</evidence>
<organism evidence="3 4">
    <name type="scientific">Streptomyces marincola</name>
    <dbReference type="NCBI Taxonomy" id="2878388"/>
    <lineage>
        <taxon>Bacteria</taxon>
        <taxon>Bacillati</taxon>
        <taxon>Actinomycetota</taxon>
        <taxon>Actinomycetes</taxon>
        <taxon>Kitasatosporales</taxon>
        <taxon>Streptomycetaceae</taxon>
        <taxon>Streptomyces</taxon>
    </lineage>
</organism>
<dbReference type="OrthoDB" id="3367592at2"/>
<feature type="compositionally biased region" description="Low complexity" evidence="1">
    <location>
        <begin position="276"/>
        <end position="288"/>
    </location>
</feature>
<name>A0A1W7CUY9_9ACTN</name>
<keyword evidence="4" id="KW-1185">Reference proteome</keyword>
<dbReference type="EMBL" id="CP021121">
    <property type="protein sequence ID" value="ARQ68585.1"/>
    <property type="molecule type" value="Genomic_DNA"/>
</dbReference>
<evidence type="ECO:0000256" key="1">
    <source>
        <dbReference type="SAM" id="MobiDB-lite"/>
    </source>
</evidence>
<evidence type="ECO:0000313" key="4">
    <source>
        <dbReference type="Proteomes" id="UP000194218"/>
    </source>
</evidence>
<dbReference type="AlphaFoldDB" id="A0A1W7CUY9"/>
<reference evidence="3 4" key="1">
    <citation type="submission" date="2017-05" db="EMBL/GenBank/DDBJ databases">
        <title>Complete genome sequence of Streptomyces sp. SCSIO 03032 revealed the diverse biosynthetic pathways for its bioactive secondary metabolites.</title>
        <authorList>
            <person name="Ma L."/>
            <person name="Zhu Y."/>
            <person name="Zhang W."/>
            <person name="Zhang G."/>
            <person name="Tian X."/>
            <person name="Zhang S."/>
            <person name="Zhang C."/>
        </authorList>
    </citation>
    <scope>NUCLEOTIDE SEQUENCE [LARGE SCALE GENOMIC DNA]</scope>
    <source>
        <strain evidence="3 4">SCSIO 03032</strain>
    </source>
</reference>
<gene>
    <name evidence="3" type="ORF">CAG99_06695</name>
</gene>